<gene>
    <name evidence="2" type="ORF">ACIKP9_06570</name>
</gene>
<keyword evidence="3" id="KW-1185">Reference proteome</keyword>
<accession>A0ABW8GKG4</accession>
<evidence type="ECO:0000256" key="1">
    <source>
        <dbReference type="SAM" id="SignalP"/>
    </source>
</evidence>
<feature type="signal peptide" evidence="1">
    <location>
        <begin position="1"/>
        <end position="19"/>
    </location>
</feature>
<dbReference type="RefSeq" id="WP_400880824.1">
    <property type="nucleotide sequence ID" value="NZ_JBIWXY010000001.1"/>
</dbReference>
<comment type="caution">
    <text evidence="2">The sequence shown here is derived from an EMBL/GenBank/DDBJ whole genome shotgun (WGS) entry which is preliminary data.</text>
</comment>
<dbReference type="Proteomes" id="UP001617669">
    <property type="component" value="Unassembled WGS sequence"/>
</dbReference>
<name>A0ABW8GKG4_9PROT</name>
<feature type="chain" id="PRO_5045852800" evidence="1">
    <location>
        <begin position="20"/>
        <end position="124"/>
    </location>
</feature>
<evidence type="ECO:0000313" key="2">
    <source>
        <dbReference type="EMBL" id="MFJ5445889.1"/>
    </source>
</evidence>
<dbReference type="EMBL" id="JBIWXY010000001">
    <property type="protein sequence ID" value="MFJ5445889.1"/>
    <property type="molecule type" value="Genomic_DNA"/>
</dbReference>
<keyword evidence="1" id="KW-0732">Signal</keyword>
<organism evidence="2 3">
    <name type="scientific">Methylobacillus methanolivorans</name>
    <dbReference type="NCBI Taxonomy" id="1848927"/>
    <lineage>
        <taxon>Bacteria</taxon>
        <taxon>Pseudomonadati</taxon>
        <taxon>Pseudomonadota</taxon>
        <taxon>Betaproteobacteria</taxon>
        <taxon>Nitrosomonadales</taxon>
        <taxon>Methylophilaceae</taxon>
        <taxon>Methylobacillus</taxon>
    </lineage>
</organism>
<proteinExistence type="predicted"/>
<protein>
    <submittedName>
        <fullName evidence="2">Uncharacterized protein</fullName>
    </submittedName>
</protein>
<reference evidence="2 3" key="1">
    <citation type="submission" date="2024-11" db="EMBL/GenBank/DDBJ databases">
        <authorList>
            <person name="Kaparullina E.N."/>
            <person name="Delegan Y.A."/>
            <person name="Doronina N.V."/>
        </authorList>
    </citation>
    <scope>NUCLEOTIDE SEQUENCE [LARGE SCALE GENOMIC DNA]</scope>
    <source>
        <strain evidence="2 3">7sh_L</strain>
    </source>
</reference>
<evidence type="ECO:0000313" key="3">
    <source>
        <dbReference type="Proteomes" id="UP001617669"/>
    </source>
</evidence>
<sequence length="124" mass="14128">MRIVWLTLLLPLFSSPVLAEEHQPQSSTPIPTTETEFIENIHQFDKTSIIAQFGEPASKKDYHRPGTDELMASVWQYHYINTDLEGSYYQTTELDFVGDNVVMVVFMNHDGKDPAAPSHFTPDL</sequence>